<accession>A0ABR4ETE3</accession>
<proteinExistence type="predicted"/>
<protein>
    <submittedName>
        <fullName evidence="1">Uncharacterized protein</fullName>
    </submittedName>
</protein>
<gene>
    <name evidence="1" type="ORF">FJTKL_07727</name>
</gene>
<dbReference type="EMBL" id="JBAWTH010000029">
    <property type="protein sequence ID" value="KAL2285721.1"/>
    <property type="molecule type" value="Genomic_DNA"/>
</dbReference>
<name>A0ABR4ETE3_9PEZI</name>
<evidence type="ECO:0000313" key="1">
    <source>
        <dbReference type="EMBL" id="KAL2285721.1"/>
    </source>
</evidence>
<evidence type="ECO:0000313" key="2">
    <source>
        <dbReference type="Proteomes" id="UP001600888"/>
    </source>
</evidence>
<dbReference type="Proteomes" id="UP001600888">
    <property type="component" value="Unassembled WGS sequence"/>
</dbReference>
<sequence length="285" mass="32751">MIYSRGQDPSPDKASERLHATIADLMPVIAVRQGRYEGAYTFIYKKTKDNVRSPSDMVTWVSLADTRRSFKETHFNAKLGHKVILTLMAIKALRHIQDINNLNVALGQGVTNERGRALPQEMIDLTCEHLGCTDFLENLFGFDFRKATWDASWRQRKIREMRWVVTKCVYDTARFNKHIWLQMLDTDRSGAPAEFGQFSTEVGPDVEKRAEVVAVQQYQVWMETPGSFDILGKAMAKAARWASEKGYCWPIEFQLDLDYIEGMPVPHHYHTIAPYYLAYHATPPS</sequence>
<organism evidence="1 2">
    <name type="scientific">Diaporthe vaccinii</name>
    <dbReference type="NCBI Taxonomy" id="105482"/>
    <lineage>
        <taxon>Eukaryota</taxon>
        <taxon>Fungi</taxon>
        <taxon>Dikarya</taxon>
        <taxon>Ascomycota</taxon>
        <taxon>Pezizomycotina</taxon>
        <taxon>Sordariomycetes</taxon>
        <taxon>Sordariomycetidae</taxon>
        <taxon>Diaporthales</taxon>
        <taxon>Diaporthaceae</taxon>
        <taxon>Diaporthe</taxon>
        <taxon>Diaporthe eres species complex</taxon>
    </lineage>
</organism>
<reference evidence="1 2" key="1">
    <citation type="submission" date="2024-03" db="EMBL/GenBank/DDBJ databases">
        <title>A high-quality draft genome sequence of Diaporthe vaccinii, a causative agent of upright dieback and viscid rot disease in cranberry plants.</title>
        <authorList>
            <person name="Sarrasin M."/>
            <person name="Lang B.F."/>
            <person name="Burger G."/>
        </authorList>
    </citation>
    <scope>NUCLEOTIDE SEQUENCE [LARGE SCALE GENOMIC DNA]</scope>
    <source>
        <strain evidence="1 2">IS7</strain>
    </source>
</reference>
<keyword evidence="2" id="KW-1185">Reference proteome</keyword>
<comment type="caution">
    <text evidence="1">The sequence shown here is derived from an EMBL/GenBank/DDBJ whole genome shotgun (WGS) entry which is preliminary data.</text>
</comment>